<gene>
    <name evidence="2" type="ORF">H310_07993</name>
</gene>
<dbReference type="Gene3D" id="3.30.310.50">
    <property type="entry name" value="Alpha-D-phosphohexomutase, C-terminal domain"/>
    <property type="match status" value="1"/>
</dbReference>
<comment type="similarity">
    <text evidence="1">Belongs to the CTAG/PCC1 family.</text>
</comment>
<dbReference type="PANTHER" id="PTHR31283">
    <property type="entry name" value="EKC/KEOPS COMPLEX SUBUNIT PCC1 FAMILY MEMBER"/>
    <property type="match status" value="1"/>
</dbReference>
<dbReference type="GO" id="GO:0000408">
    <property type="term" value="C:EKC/KEOPS complex"/>
    <property type="evidence" value="ECO:0007669"/>
    <property type="project" value="TreeGrafter"/>
</dbReference>
<organism evidence="2">
    <name type="scientific">Aphanomyces invadans</name>
    <dbReference type="NCBI Taxonomy" id="157072"/>
    <lineage>
        <taxon>Eukaryota</taxon>
        <taxon>Sar</taxon>
        <taxon>Stramenopiles</taxon>
        <taxon>Oomycota</taxon>
        <taxon>Saprolegniomycetes</taxon>
        <taxon>Saprolegniales</taxon>
        <taxon>Verrucalvaceae</taxon>
        <taxon>Aphanomyces</taxon>
    </lineage>
</organism>
<reference evidence="2" key="1">
    <citation type="submission" date="2013-12" db="EMBL/GenBank/DDBJ databases">
        <title>The Genome Sequence of Aphanomyces invadans NJM9701.</title>
        <authorList>
            <consortium name="The Broad Institute Genomics Platform"/>
            <person name="Russ C."/>
            <person name="Tyler B."/>
            <person name="van West P."/>
            <person name="Dieguez-Uribeondo J."/>
            <person name="Young S.K."/>
            <person name="Zeng Q."/>
            <person name="Gargeya S."/>
            <person name="Fitzgerald M."/>
            <person name="Abouelleil A."/>
            <person name="Alvarado L."/>
            <person name="Chapman S.B."/>
            <person name="Gainer-Dewar J."/>
            <person name="Goldberg J."/>
            <person name="Griggs A."/>
            <person name="Gujja S."/>
            <person name="Hansen M."/>
            <person name="Howarth C."/>
            <person name="Imamovic A."/>
            <person name="Ireland A."/>
            <person name="Larimer J."/>
            <person name="McCowan C."/>
            <person name="Murphy C."/>
            <person name="Pearson M."/>
            <person name="Poon T.W."/>
            <person name="Priest M."/>
            <person name="Roberts A."/>
            <person name="Saif S."/>
            <person name="Shea T."/>
            <person name="Sykes S."/>
            <person name="Wortman J."/>
            <person name="Nusbaum C."/>
            <person name="Birren B."/>
        </authorList>
    </citation>
    <scope>NUCLEOTIDE SEQUENCE [LARGE SCALE GENOMIC DNA]</scope>
    <source>
        <strain evidence="2">NJM9701</strain>
    </source>
</reference>
<dbReference type="OrthoDB" id="10025739at2759"/>
<dbReference type="AlphaFoldDB" id="A0A024TZ00"/>
<dbReference type="Pfam" id="PF09341">
    <property type="entry name" value="Pcc1"/>
    <property type="match status" value="1"/>
</dbReference>
<name>A0A024TZ00_9STRA</name>
<dbReference type="GeneID" id="20085043"/>
<sequence>MSKDHPYDCEIVLTFGSTDAAAHALATLNVDEEISPDKITKELRVQDKKLIAHFWANEIRMLRAAASSFYDMALVVTRVLLEFDDLEGLDEL</sequence>
<dbReference type="PANTHER" id="PTHR31283:SF5">
    <property type="entry name" value="EKC_KEOPS COMPLEX SUBUNIT LAGE3"/>
    <property type="match status" value="1"/>
</dbReference>
<dbReference type="eggNOG" id="ENOG502S5DA">
    <property type="taxonomic scope" value="Eukaryota"/>
</dbReference>
<accession>A0A024TZ00</accession>
<dbReference type="VEuPathDB" id="FungiDB:H310_07993"/>
<protein>
    <submittedName>
        <fullName evidence="2">Uncharacterized protein</fullName>
    </submittedName>
</protein>
<dbReference type="InterPro" id="IPR015419">
    <property type="entry name" value="CTAG/Pcc1"/>
</dbReference>
<evidence type="ECO:0000256" key="1">
    <source>
        <dbReference type="ARBA" id="ARBA00007073"/>
    </source>
</evidence>
<evidence type="ECO:0000313" key="2">
    <source>
        <dbReference type="EMBL" id="ETV99243.1"/>
    </source>
</evidence>
<proteinExistence type="inferred from homology"/>
<dbReference type="RefSeq" id="XP_008871799.1">
    <property type="nucleotide sequence ID" value="XM_008873577.1"/>
</dbReference>
<dbReference type="GO" id="GO:0070525">
    <property type="term" value="P:tRNA threonylcarbamoyladenosine metabolic process"/>
    <property type="evidence" value="ECO:0007669"/>
    <property type="project" value="TreeGrafter"/>
</dbReference>
<dbReference type="EMBL" id="KI913967">
    <property type="protein sequence ID" value="ETV99243.1"/>
    <property type="molecule type" value="Genomic_DNA"/>
</dbReference>